<sequence length="105" mass="11884">MTVTWWRAARARVRATEIATDRATTLGDASHEAIKQPWMHFQQGQRDRELGMVALLGHRQVPQARAARTVASTERVAASLGTSRAIWNAICRYAYTYLSRKNSRV</sequence>
<accession>E5ATQ4</accession>
<dbReference type="AlphaFoldDB" id="E5ATQ4"/>
<gene>
    <name evidence="1" type="ordered locus">RBRH_00397</name>
</gene>
<dbReference type="EMBL" id="FR687360">
    <property type="protein sequence ID" value="CBW76478.1"/>
    <property type="molecule type" value="Genomic_DNA"/>
</dbReference>
<evidence type="ECO:0000313" key="2">
    <source>
        <dbReference type="Proteomes" id="UP000007437"/>
    </source>
</evidence>
<organism evidence="1 2">
    <name type="scientific">Mycetohabitans rhizoxinica (strain DSM 19002 / CIP 109453 / HKI 454)</name>
    <name type="common">Paraburkholderia rhizoxinica</name>
    <dbReference type="NCBI Taxonomy" id="882378"/>
    <lineage>
        <taxon>Bacteria</taxon>
        <taxon>Pseudomonadati</taxon>
        <taxon>Pseudomonadota</taxon>
        <taxon>Betaproteobacteria</taxon>
        <taxon>Burkholderiales</taxon>
        <taxon>Burkholderiaceae</taxon>
        <taxon>Mycetohabitans</taxon>
    </lineage>
</organism>
<evidence type="ECO:0000313" key="1">
    <source>
        <dbReference type="EMBL" id="CBW76478.1"/>
    </source>
</evidence>
<reference evidence="1 2" key="1">
    <citation type="journal article" date="2011" name="J. Bacteriol.">
        <title>Complete genome sequence of Burkholderia rhizoxinica, an endosymbiont of Rhizopus microsporus.</title>
        <authorList>
            <person name="Lackner G."/>
            <person name="Moebius N."/>
            <person name="Partida-Martinez L."/>
            <person name="Hertweck C."/>
        </authorList>
    </citation>
    <scope>NUCLEOTIDE SEQUENCE [LARGE SCALE GENOMIC DNA]</scope>
    <source>
        <strain evidence="2">DSM 19002 / CIP 109453 / HKI 454</strain>
        <plasmid evidence="1 2">pBRH01</plasmid>
    </source>
</reference>
<dbReference type="HOGENOM" id="CLU_2231571_0_0_4"/>
<geneLocation type="plasmid" evidence="1 2">
    <name>pBRH01</name>
</geneLocation>
<dbReference type="KEGG" id="brh:RBRH_00397"/>
<protein>
    <submittedName>
        <fullName evidence="1">Uncharacterized protein</fullName>
    </submittedName>
</protein>
<dbReference type="RefSeq" id="WP_013428339.1">
    <property type="nucleotide sequence ID" value="NC_014718.1"/>
</dbReference>
<dbReference type="Proteomes" id="UP000007437">
    <property type="component" value="Plasmid pBRH01"/>
</dbReference>
<keyword evidence="1" id="KW-0614">Plasmid</keyword>
<name>E5ATQ4_MYCRK</name>
<proteinExistence type="predicted"/>